<organism evidence="1 2">
    <name type="scientific">Oopsacas minuta</name>
    <dbReference type="NCBI Taxonomy" id="111878"/>
    <lineage>
        <taxon>Eukaryota</taxon>
        <taxon>Metazoa</taxon>
        <taxon>Porifera</taxon>
        <taxon>Hexactinellida</taxon>
        <taxon>Hexasterophora</taxon>
        <taxon>Lyssacinosida</taxon>
        <taxon>Leucopsacidae</taxon>
        <taxon>Oopsacas</taxon>
    </lineage>
</organism>
<name>A0AAV7K5G1_9METZ</name>
<dbReference type="AlphaFoldDB" id="A0AAV7K5G1"/>
<accession>A0AAV7K5G1</accession>
<dbReference type="Proteomes" id="UP001165289">
    <property type="component" value="Unassembled WGS sequence"/>
</dbReference>
<evidence type="ECO:0000313" key="2">
    <source>
        <dbReference type="Proteomes" id="UP001165289"/>
    </source>
</evidence>
<proteinExistence type="predicted"/>
<protein>
    <submittedName>
        <fullName evidence="1">Uncharacterized protein</fullName>
    </submittedName>
</protein>
<comment type="caution">
    <text evidence="1">The sequence shown here is derived from an EMBL/GenBank/DDBJ whole genome shotgun (WGS) entry which is preliminary data.</text>
</comment>
<keyword evidence="2" id="KW-1185">Reference proteome</keyword>
<reference evidence="1 2" key="1">
    <citation type="journal article" date="2023" name="BMC Biol.">
        <title>The compact genome of the sponge Oopsacas minuta (Hexactinellida) is lacking key metazoan core genes.</title>
        <authorList>
            <person name="Santini S."/>
            <person name="Schenkelaars Q."/>
            <person name="Jourda C."/>
            <person name="Duchesne M."/>
            <person name="Belahbib H."/>
            <person name="Rocher C."/>
            <person name="Selva M."/>
            <person name="Riesgo A."/>
            <person name="Vervoort M."/>
            <person name="Leys S.P."/>
            <person name="Kodjabachian L."/>
            <person name="Le Bivic A."/>
            <person name="Borchiellini C."/>
            <person name="Claverie J.M."/>
            <person name="Renard E."/>
        </authorList>
    </citation>
    <scope>NUCLEOTIDE SEQUENCE [LARGE SCALE GENOMIC DNA]</scope>
    <source>
        <strain evidence="1">SPO-2</strain>
    </source>
</reference>
<evidence type="ECO:0000313" key="1">
    <source>
        <dbReference type="EMBL" id="KAI6655684.1"/>
    </source>
</evidence>
<dbReference type="EMBL" id="JAKMXF010000177">
    <property type="protein sequence ID" value="KAI6655684.1"/>
    <property type="molecule type" value="Genomic_DNA"/>
</dbReference>
<sequence>MIFKLEFSHREHCIPDSDATAIELVVSELKMKAKTQLTPIPTLYCDAAATLSVSRSIASRFPLVGQIDSTLYRERLCNLPLLLTSRETFISYLIFYFT</sequence>
<gene>
    <name evidence="1" type="ORF">LOD99_1824</name>
</gene>